<organism evidence="3">
    <name type="scientific">Sesamum radiatum</name>
    <name type="common">Black benniseed</name>
    <dbReference type="NCBI Taxonomy" id="300843"/>
    <lineage>
        <taxon>Eukaryota</taxon>
        <taxon>Viridiplantae</taxon>
        <taxon>Streptophyta</taxon>
        <taxon>Embryophyta</taxon>
        <taxon>Tracheophyta</taxon>
        <taxon>Spermatophyta</taxon>
        <taxon>Magnoliopsida</taxon>
        <taxon>eudicotyledons</taxon>
        <taxon>Gunneridae</taxon>
        <taxon>Pentapetalae</taxon>
        <taxon>asterids</taxon>
        <taxon>lamiids</taxon>
        <taxon>Lamiales</taxon>
        <taxon>Pedaliaceae</taxon>
        <taxon>Sesamum</taxon>
    </lineage>
</organism>
<comment type="caution">
    <text evidence="3">The sequence shown here is derived from an EMBL/GenBank/DDBJ whole genome shotgun (WGS) entry which is preliminary data.</text>
</comment>
<evidence type="ECO:0000256" key="1">
    <source>
        <dbReference type="ARBA" id="ARBA00022837"/>
    </source>
</evidence>
<dbReference type="EMBL" id="JACGWJ010000023">
    <property type="protein sequence ID" value="KAL0325603.1"/>
    <property type="molecule type" value="Genomic_DNA"/>
</dbReference>
<dbReference type="GO" id="GO:0005509">
    <property type="term" value="F:calcium ion binding"/>
    <property type="evidence" value="ECO:0007669"/>
    <property type="project" value="InterPro"/>
</dbReference>
<keyword evidence="1" id="KW-0106">Calcium</keyword>
<sequence length="116" mass="13435">MNPYSASSQQSGITYYTQTMAGDIIPRINSSDGKVELSMEEFKKWLMQFDRDRDGRINMEELRQAIYDTGGWLCRWKARRAMKNADTNSNRVIDDNEISKLVPFAQKQFGLKVIAF</sequence>
<dbReference type="Pfam" id="PF13202">
    <property type="entry name" value="EF-hand_5"/>
    <property type="match status" value="1"/>
</dbReference>
<dbReference type="AlphaFoldDB" id="A0AAW2M3D8"/>
<name>A0AAW2M3D8_SESRA</name>
<reference evidence="3" key="1">
    <citation type="submission" date="2020-06" db="EMBL/GenBank/DDBJ databases">
        <authorList>
            <person name="Li T."/>
            <person name="Hu X."/>
            <person name="Zhang T."/>
            <person name="Song X."/>
            <person name="Zhang H."/>
            <person name="Dai N."/>
            <person name="Sheng W."/>
            <person name="Hou X."/>
            <person name="Wei L."/>
        </authorList>
    </citation>
    <scope>NUCLEOTIDE SEQUENCE</scope>
    <source>
        <strain evidence="3">G02</strain>
        <tissue evidence="3">Leaf</tissue>
    </source>
</reference>
<dbReference type="SMART" id="SM00054">
    <property type="entry name" value="EFh"/>
    <property type="match status" value="2"/>
</dbReference>
<evidence type="ECO:0000313" key="3">
    <source>
        <dbReference type="EMBL" id="KAL0325603.1"/>
    </source>
</evidence>
<dbReference type="InterPro" id="IPR011992">
    <property type="entry name" value="EF-hand-dom_pair"/>
</dbReference>
<accession>A0AAW2M3D8</accession>
<dbReference type="PROSITE" id="PS50222">
    <property type="entry name" value="EF_HAND_2"/>
    <property type="match status" value="1"/>
</dbReference>
<dbReference type="InterPro" id="IPR002048">
    <property type="entry name" value="EF_hand_dom"/>
</dbReference>
<dbReference type="PROSITE" id="PS00018">
    <property type="entry name" value="EF_HAND_1"/>
    <property type="match status" value="2"/>
</dbReference>
<feature type="domain" description="EF-hand" evidence="2">
    <location>
        <begin position="37"/>
        <end position="72"/>
    </location>
</feature>
<dbReference type="Gene3D" id="1.10.238.10">
    <property type="entry name" value="EF-hand"/>
    <property type="match status" value="1"/>
</dbReference>
<reference evidence="3" key="2">
    <citation type="journal article" date="2024" name="Plant">
        <title>Genomic evolution and insights into agronomic trait innovations of Sesamum species.</title>
        <authorList>
            <person name="Miao H."/>
            <person name="Wang L."/>
            <person name="Qu L."/>
            <person name="Liu H."/>
            <person name="Sun Y."/>
            <person name="Le M."/>
            <person name="Wang Q."/>
            <person name="Wei S."/>
            <person name="Zheng Y."/>
            <person name="Lin W."/>
            <person name="Duan Y."/>
            <person name="Cao H."/>
            <person name="Xiong S."/>
            <person name="Wang X."/>
            <person name="Wei L."/>
            <person name="Li C."/>
            <person name="Ma Q."/>
            <person name="Ju M."/>
            <person name="Zhao R."/>
            <person name="Li G."/>
            <person name="Mu C."/>
            <person name="Tian Q."/>
            <person name="Mei H."/>
            <person name="Zhang T."/>
            <person name="Gao T."/>
            <person name="Zhang H."/>
        </authorList>
    </citation>
    <scope>NUCLEOTIDE SEQUENCE</scope>
    <source>
        <strain evidence="3">G02</strain>
    </source>
</reference>
<proteinExistence type="predicted"/>
<protein>
    <recommendedName>
        <fullName evidence="2">EF-hand domain-containing protein</fullName>
    </recommendedName>
</protein>
<gene>
    <name evidence="3" type="ORF">Sradi_5129600</name>
</gene>
<dbReference type="SUPFAM" id="SSF47473">
    <property type="entry name" value="EF-hand"/>
    <property type="match status" value="1"/>
</dbReference>
<evidence type="ECO:0000259" key="2">
    <source>
        <dbReference type="PROSITE" id="PS50222"/>
    </source>
</evidence>
<dbReference type="InterPro" id="IPR018247">
    <property type="entry name" value="EF_Hand_1_Ca_BS"/>
</dbReference>